<dbReference type="OrthoDB" id="2106969at2759"/>
<gene>
    <name evidence="2" type="ORF">SPPG_00015</name>
</gene>
<keyword evidence="1" id="KW-0812">Transmembrane</keyword>
<reference evidence="2 3" key="1">
    <citation type="submission" date="2009-08" db="EMBL/GenBank/DDBJ databases">
        <title>The Genome Sequence of Spizellomyces punctatus strain DAOM BR117.</title>
        <authorList>
            <consortium name="The Broad Institute Genome Sequencing Platform"/>
            <person name="Russ C."/>
            <person name="Cuomo C."/>
            <person name="Shea T."/>
            <person name="Young S.K."/>
            <person name="Zeng Q."/>
            <person name="Koehrsen M."/>
            <person name="Haas B."/>
            <person name="Borodovsky M."/>
            <person name="Guigo R."/>
            <person name="Alvarado L."/>
            <person name="Berlin A."/>
            <person name="Bochicchio J."/>
            <person name="Borenstein D."/>
            <person name="Chapman S."/>
            <person name="Chen Z."/>
            <person name="Engels R."/>
            <person name="Freedman E."/>
            <person name="Gellesch M."/>
            <person name="Goldberg J."/>
            <person name="Griggs A."/>
            <person name="Gujja S."/>
            <person name="Heiman D."/>
            <person name="Hepburn T."/>
            <person name="Howarth C."/>
            <person name="Jen D."/>
            <person name="Larson L."/>
            <person name="Lewis B."/>
            <person name="Mehta T."/>
            <person name="Park D."/>
            <person name="Pearson M."/>
            <person name="Roberts A."/>
            <person name="Saif S."/>
            <person name="Shenoy N."/>
            <person name="Sisk P."/>
            <person name="Stolte C."/>
            <person name="Sykes S."/>
            <person name="Thomson T."/>
            <person name="Walk T."/>
            <person name="White J."/>
            <person name="Yandava C."/>
            <person name="Burger G."/>
            <person name="Gray M.W."/>
            <person name="Holland P.W.H."/>
            <person name="King N."/>
            <person name="Lang F.B.F."/>
            <person name="Roger A.J."/>
            <person name="Ruiz-Trillo I."/>
            <person name="Lander E."/>
            <person name="Nusbaum C."/>
        </authorList>
    </citation>
    <scope>NUCLEOTIDE SEQUENCE [LARGE SCALE GENOMIC DNA]</scope>
    <source>
        <strain evidence="2 3">DAOM BR117</strain>
    </source>
</reference>
<feature type="transmembrane region" description="Helical" evidence="1">
    <location>
        <begin position="6"/>
        <end position="24"/>
    </location>
</feature>
<feature type="transmembrane region" description="Helical" evidence="1">
    <location>
        <begin position="45"/>
        <end position="66"/>
    </location>
</feature>
<dbReference type="GeneID" id="27683770"/>
<name>A0A0L0HT54_SPIPD</name>
<dbReference type="AlphaFoldDB" id="A0A0L0HT54"/>
<feature type="transmembrane region" description="Helical" evidence="1">
    <location>
        <begin position="141"/>
        <end position="161"/>
    </location>
</feature>
<evidence type="ECO:0008006" key="4">
    <source>
        <dbReference type="Google" id="ProtNLM"/>
    </source>
</evidence>
<accession>A0A0L0HT54</accession>
<keyword evidence="1" id="KW-1133">Transmembrane helix</keyword>
<keyword evidence="3" id="KW-1185">Reference proteome</keyword>
<feature type="transmembrane region" description="Helical" evidence="1">
    <location>
        <begin position="116"/>
        <end position="135"/>
    </location>
</feature>
<dbReference type="InParanoid" id="A0A0L0HT54"/>
<keyword evidence="1" id="KW-0472">Membrane</keyword>
<dbReference type="EMBL" id="KQ257450">
    <property type="protein sequence ID" value="KND04277.1"/>
    <property type="molecule type" value="Genomic_DNA"/>
</dbReference>
<feature type="transmembrane region" description="Helical" evidence="1">
    <location>
        <begin position="86"/>
        <end position="104"/>
    </location>
</feature>
<dbReference type="RefSeq" id="XP_016612316.1">
    <property type="nucleotide sequence ID" value="XM_016748350.1"/>
</dbReference>
<proteinExistence type="predicted"/>
<protein>
    <recommendedName>
        <fullName evidence="4">TLC domain-containing protein</fullName>
    </recommendedName>
</protein>
<dbReference type="Proteomes" id="UP000053201">
    <property type="component" value="Unassembled WGS sequence"/>
</dbReference>
<organism evidence="2 3">
    <name type="scientific">Spizellomyces punctatus (strain DAOM BR117)</name>
    <dbReference type="NCBI Taxonomy" id="645134"/>
    <lineage>
        <taxon>Eukaryota</taxon>
        <taxon>Fungi</taxon>
        <taxon>Fungi incertae sedis</taxon>
        <taxon>Chytridiomycota</taxon>
        <taxon>Chytridiomycota incertae sedis</taxon>
        <taxon>Chytridiomycetes</taxon>
        <taxon>Spizellomycetales</taxon>
        <taxon>Spizellomycetaceae</taxon>
        <taxon>Spizellomyces</taxon>
    </lineage>
</organism>
<evidence type="ECO:0000313" key="3">
    <source>
        <dbReference type="Proteomes" id="UP000053201"/>
    </source>
</evidence>
<evidence type="ECO:0000313" key="2">
    <source>
        <dbReference type="EMBL" id="KND04277.1"/>
    </source>
</evidence>
<dbReference type="VEuPathDB" id="FungiDB:SPPG_00015"/>
<sequence>MSSVSLPPFLSATLLITIPALGFLSRGLNRWIPNNGADQKKRLRGVTFIAFGILRSVILGLGLWKAPEFFANWFTPTNASEELQSIILYTTGLYCSMLIYELTVNDLSWVSILHHTAALIGNGILLVGVELHPLYPFFVHLYRMGTLMATPIFFSIAYFYLGQDKKPALRLKLSSLRLTCVELNIACIMSNSIGLAFYFTHFKSLPNILRVLLLVCNAAFIPEQIQTSKVMGQWQRKLSIEIKRRLSSPVLTTFPALSALSMSSAIQRPSSPIKRVRMTHTKSLSLDMSVISRRPSLAHSALPLASPASAA</sequence>
<evidence type="ECO:0000256" key="1">
    <source>
        <dbReference type="SAM" id="Phobius"/>
    </source>
</evidence>
<feature type="transmembrane region" description="Helical" evidence="1">
    <location>
        <begin position="181"/>
        <end position="201"/>
    </location>
</feature>